<dbReference type="GO" id="GO:0001868">
    <property type="term" value="P:regulation of complement activation, lectin pathway"/>
    <property type="evidence" value="ECO:0007669"/>
    <property type="project" value="UniProtKB-ARBA"/>
</dbReference>
<comment type="function">
    <text evidence="1">Acts as a defensive agent. Recognizes blood group fucosylated oligosaccharides including A, B, H and Lewis B-type antigens. Does not recognize Lewis A antigen and has low affinity for monovalent haptens.</text>
</comment>
<keyword evidence="4" id="KW-0479">Metal-binding</keyword>
<evidence type="ECO:0000256" key="6">
    <source>
        <dbReference type="ARBA" id="ARBA00022837"/>
    </source>
</evidence>
<dbReference type="GO" id="GO:0042806">
    <property type="term" value="F:fucose binding"/>
    <property type="evidence" value="ECO:0007669"/>
    <property type="project" value="UniProtKB-ARBA"/>
</dbReference>
<dbReference type="EMBL" id="CAJPWZ010003318">
    <property type="protein sequence ID" value="CAG2256945.1"/>
    <property type="molecule type" value="Genomic_DNA"/>
</dbReference>
<dbReference type="SUPFAM" id="SSF49785">
    <property type="entry name" value="Galactose-binding domain-like"/>
    <property type="match status" value="1"/>
</dbReference>
<evidence type="ECO:0000256" key="4">
    <source>
        <dbReference type="ARBA" id="ARBA00022723"/>
    </source>
</evidence>
<dbReference type="PANTHER" id="PTHR45713:SF6">
    <property type="entry name" value="F5_8 TYPE C DOMAIN-CONTAINING PROTEIN"/>
    <property type="match status" value="1"/>
</dbReference>
<dbReference type="GO" id="GO:0046872">
    <property type="term" value="F:metal ion binding"/>
    <property type="evidence" value="ECO:0007669"/>
    <property type="project" value="UniProtKB-KW"/>
</dbReference>
<comment type="subunit">
    <text evidence="3">Homotrimer.</text>
</comment>
<dbReference type="PANTHER" id="PTHR45713">
    <property type="entry name" value="FTP DOMAIN-CONTAINING PROTEIN"/>
    <property type="match status" value="1"/>
</dbReference>
<comment type="caution">
    <text evidence="9">The sequence shown here is derived from an EMBL/GenBank/DDBJ whole genome shotgun (WGS) entry which is preliminary data.</text>
</comment>
<proteinExistence type="inferred from homology"/>
<dbReference type="Proteomes" id="UP000683360">
    <property type="component" value="Unassembled WGS sequence"/>
</dbReference>
<reference evidence="9" key="1">
    <citation type="submission" date="2021-03" db="EMBL/GenBank/DDBJ databases">
        <authorList>
            <person name="Bekaert M."/>
        </authorList>
    </citation>
    <scope>NUCLEOTIDE SEQUENCE</scope>
</reference>
<dbReference type="InterPro" id="IPR008979">
    <property type="entry name" value="Galactose-bd-like_sf"/>
</dbReference>
<dbReference type="InterPro" id="IPR006585">
    <property type="entry name" value="FTP1"/>
</dbReference>
<keyword evidence="10" id="KW-1185">Reference proteome</keyword>
<evidence type="ECO:0000256" key="7">
    <source>
        <dbReference type="ARBA" id="ARBA00023157"/>
    </source>
</evidence>
<evidence type="ECO:0000313" key="10">
    <source>
        <dbReference type="Proteomes" id="UP000683360"/>
    </source>
</evidence>
<evidence type="ECO:0000313" key="9">
    <source>
        <dbReference type="EMBL" id="CAG2256945.1"/>
    </source>
</evidence>
<dbReference type="SMART" id="SM00607">
    <property type="entry name" value="FTP"/>
    <property type="match status" value="1"/>
</dbReference>
<keyword evidence="5" id="KW-0430">Lectin</keyword>
<dbReference type="GO" id="GO:0010185">
    <property type="term" value="P:regulation of cellular defense response"/>
    <property type="evidence" value="ECO:0007669"/>
    <property type="project" value="UniProtKB-ARBA"/>
</dbReference>
<comment type="similarity">
    <text evidence="2">Belongs to the fucolectin family.</text>
</comment>
<evidence type="ECO:0000256" key="3">
    <source>
        <dbReference type="ARBA" id="ARBA00011233"/>
    </source>
</evidence>
<keyword evidence="7" id="KW-1015">Disulfide bond</keyword>
<gene>
    <name evidence="9" type="ORF">MEDL_68252</name>
</gene>
<evidence type="ECO:0000259" key="8">
    <source>
        <dbReference type="SMART" id="SM00607"/>
    </source>
</evidence>
<dbReference type="Gene3D" id="2.60.120.260">
    <property type="entry name" value="Galactose-binding domain-like"/>
    <property type="match status" value="1"/>
</dbReference>
<evidence type="ECO:0000256" key="5">
    <source>
        <dbReference type="ARBA" id="ARBA00022734"/>
    </source>
</evidence>
<feature type="domain" description="Fucolectin tachylectin-4 pentraxin-1" evidence="8">
    <location>
        <begin position="112"/>
        <end position="235"/>
    </location>
</feature>
<dbReference type="AlphaFoldDB" id="A0A8S3VGY0"/>
<name>A0A8S3VGY0_MYTED</name>
<organism evidence="9 10">
    <name type="scientific">Mytilus edulis</name>
    <name type="common">Blue mussel</name>
    <dbReference type="NCBI Taxonomy" id="6550"/>
    <lineage>
        <taxon>Eukaryota</taxon>
        <taxon>Metazoa</taxon>
        <taxon>Spiralia</taxon>
        <taxon>Lophotrochozoa</taxon>
        <taxon>Mollusca</taxon>
        <taxon>Bivalvia</taxon>
        <taxon>Autobranchia</taxon>
        <taxon>Pteriomorphia</taxon>
        <taxon>Mytilida</taxon>
        <taxon>Mytiloidea</taxon>
        <taxon>Mytilidae</taxon>
        <taxon>Mytilinae</taxon>
        <taxon>Mytilus</taxon>
    </lineage>
</organism>
<sequence>MHFQFYFKKLRSSTIKIIKTEHHISNLETYTDQGIIPKGLVLKASSLTTGEKSNRFFHRWNNILYNSSFSLMDLLRQELIHQVNYLYKLRNNLHCQSRKQLSDPELDEIQIHWEIAKNKPTKQSSSDHFLRLSQNAVDGDYTQWMSSSTEFCSETINANEPSWWAVDLGAIYEISNVVIFGRTDCCARTNKMVKCYLPQRMIGQYVRIRLSNPKQLALCEVEVHGTFVGFLHTVNFPYACGFGGHSYDGHNETLGSANVYSDIHCTYICTYTKECHVADFNKKTSVCTLMKKKTGSNVVANSDHNVFLVYKT</sequence>
<evidence type="ECO:0000256" key="1">
    <source>
        <dbReference type="ARBA" id="ARBA00002219"/>
    </source>
</evidence>
<dbReference type="Pfam" id="PF22633">
    <property type="entry name" value="F5_F8_type_C_2"/>
    <property type="match status" value="1"/>
</dbReference>
<dbReference type="InterPro" id="IPR051941">
    <property type="entry name" value="BG_Antigen-Binding_Lectin"/>
</dbReference>
<evidence type="ECO:0000256" key="2">
    <source>
        <dbReference type="ARBA" id="ARBA00010147"/>
    </source>
</evidence>
<dbReference type="InterPro" id="IPR003609">
    <property type="entry name" value="Pan_app"/>
</dbReference>
<dbReference type="OrthoDB" id="6159618at2759"/>
<dbReference type="Gene3D" id="3.50.4.10">
    <property type="entry name" value="Hepatocyte Growth Factor"/>
    <property type="match status" value="1"/>
</dbReference>
<protein>
    <recommendedName>
        <fullName evidence="8">Fucolectin tachylectin-4 pentraxin-1 domain-containing protein</fullName>
    </recommendedName>
</protein>
<keyword evidence="6" id="KW-0106">Calcium</keyword>
<accession>A0A8S3VGY0</accession>
<dbReference type="Pfam" id="PF00024">
    <property type="entry name" value="PAN_1"/>
    <property type="match status" value="1"/>
</dbReference>